<accession>A0A1L7CWY5</accession>
<dbReference type="InterPro" id="IPR020904">
    <property type="entry name" value="Sc_DH/Rdtase_CS"/>
</dbReference>
<comment type="similarity">
    <text evidence="1 4">Belongs to the short-chain dehydrogenases/reductases (SDR) family.</text>
</comment>
<dbReference type="Pfam" id="PF00106">
    <property type="entry name" value="adh_short"/>
    <property type="match status" value="1"/>
</dbReference>
<evidence type="ECO:0000256" key="3">
    <source>
        <dbReference type="ARBA" id="ARBA00023002"/>
    </source>
</evidence>
<dbReference type="Gene3D" id="3.40.50.720">
    <property type="entry name" value="NAD(P)-binding Rossmann-like Domain"/>
    <property type="match status" value="1"/>
</dbReference>
<reference evidence="5 6" key="1">
    <citation type="submission" date="2014-08" db="EMBL/GenBank/DDBJ databases">
        <title>Complete genome sequence of Corynebacterium sphenisci CECT 5990(T) (=DSM 44792(T)), isolated from healthy wild penguins.</title>
        <authorList>
            <person name="Ruckert C."/>
            <person name="Albersmeier A."/>
            <person name="Winkler A."/>
            <person name="Kalinowski J."/>
        </authorList>
    </citation>
    <scope>NUCLEOTIDE SEQUENCE [LARGE SCALE GENOMIC DNA]</scope>
    <source>
        <strain evidence="5 6">DSM 44792</strain>
    </source>
</reference>
<dbReference type="EMBL" id="CP009248">
    <property type="protein sequence ID" value="APT90317.1"/>
    <property type="molecule type" value="Genomic_DNA"/>
</dbReference>
<sequence>MLITGAASGLGLEFTRIWAARGAEVIATDVHDAAPAELAAVAGDVRYRRLDVTDPADWAAARADLGGLDILVSNAGIAAGGRIDVTSLAEWRRILDINLMGAVHGCRELTPVLADGGRIVLTASAAGLVHAPLMSAYNVTKAALVALGETLAIELAPRDITVTAVCPFFFRSNLSDSLAEEDPIATAMAQRMLHGTHLSSATVARRAMRGIDAGRVVALTDGYGGAGWYLRRLARWAYLPLMRTATRRRRARLLARGGQ</sequence>
<dbReference type="InterPro" id="IPR036291">
    <property type="entry name" value="NAD(P)-bd_dom_sf"/>
</dbReference>
<dbReference type="InterPro" id="IPR002347">
    <property type="entry name" value="SDR_fam"/>
</dbReference>
<evidence type="ECO:0000313" key="5">
    <source>
        <dbReference type="EMBL" id="APT90317.1"/>
    </source>
</evidence>
<evidence type="ECO:0000256" key="4">
    <source>
        <dbReference type="RuleBase" id="RU000363"/>
    </source>
</evidence>
<dbReference type="CDD" id="cd05233">
    <property type="entry name" value="SDR_c"/>
    <property type="match status" value="1"/>
</dbReference>
<keyword evidence="3" id="KW-0560">Oxidoreductase</keyword>
<dbReference type="GO" id="GO:0016491">
    <property type="term" value="F:oxidoreductase activity"/>
    <property type="evidence" value="ECO:0007669"/>
    <property type="project" value="UniProtKB-KW"/>
</dbReference>
<protein>
    <submittedName>
        <fullName evidence="5">Short-chain dehydrogenase</fullName>
    </submittedName>
</protein>
<dbReference type="PRINTS" id="PR00081">
    <property type="entry name" value="GDHRDH"/>
</dbReference>
<dbReference type="PANTHER" id="PTHR43391:SF14">
    <property type="entry name" value="DEHYDROGENASE_REDUCTASE SDR FAMILY PROTEIN 7-LIKE"/>
    <property type="match status" value="1"/>
</dbReference>
<dbReference type="PRINTS" id="PR00080">
    <property type="entry name" value="SDRFAMILY"/>
</dbReference>
<dbReference type="KEGG" id="csph:CSPHI_03690"/>
<gene>
    <name evidence="5" type="ORF">CSPHI_03690</name>
</gene>
<keyword evidence="6" id="KW-1185">Reference proteome</keyword>
<dbReference type="Proteomes" id="UP000185469">
    <property type="component" value="Chromosome"/>
</dbReference>
<evidence type="ECO:0000313" key="6">
    <source>
        <dbReference type="Proteomes" id="UP000185469"/>
    </source>
</evidence>
<proteinExistence type="inferred from homology"/>
<organism evidence="5 6">
    <name type="scientific">Corynebacterium sphenisci DSM 44792</name>
    <dbReference type="NCBI Taxonomy" id="1437874"/>
    <lineage>
        <taxon>Bacteria</taxon>
        <taxon>Bacillati</taxon>
        <taxon>Actinomycetota</taxon>
        <taxon>Actinomycetes</taxon>
        <taxon>Mycobacteriales</taxon>
        <taxon>Corynebacteriaceae</taxon>
        <taxon>Corynebacterium</taxon>
    </lineage>
</organism>
<dbReference type="AlphaFoldDB" id="A0A1L7CWY5"/>
<name>A0A1L7CWY5_9CORY</name>
<evidence type="ECO:0000256" key="2">
    <source>
        <dbReference type="ARBA" id="ARBA00022857"/>
    </source>
</evidence>
<evidence type="ECO:0000256" key="1">
    <source>
        <dbReference type="ARBA" id="ARBA00006484"/>
    </source>
</evidence>
<dbReference type="STRING" id="1437874.CSPHI_03690"/>
<dbReference type="SUPFAM" id="SSF51735">
    <property type="entry name" value="NAD(P)-binding Rossmann-fold domains"/>
    <property type="match status" value="1"/>
</dbReference>
<dbReference type="PROSITE" id="PS00061">
    <property type="entry name" value="ADH_SHORT"/>
    <property type="match status" value="1"/>
</dbReference>
<dbReference type="PANTHER" id="PTHR43391">
    <property type="entry name" value="RETINOL DEHYDROGENASE-RELATED"/>
    <property type="match status" value="1"/>
</dbReference>
<keyword evidence="2" id="KW-0521">NADP</keyword>